<name>A0A495J5B6_9SPHI</name>
<dbReference type="Gene3D" id="1.25.40.10">
    <property type="entry name" value="Tetratricopeptide repeat domain"/>
    <property type="match status" value="1"/>
</dbReference>
<evidence type="ECO:0000256" key="3">
    <source>
        <dbReference type="ARBA" id="ARBA00022729"/>
    </source>
</evidence>
<dbReference type="PROSITE" id="PS51257">
    <property type="entry name" value="PROKAR_LIPOPROTEIN"/>
    <property type="match status" value="1"/>
</dbReference>
<dbReference type="Gene3D" id="1.10.3780.10">
    <property type="entry name" value="SusD-like"/>
    <property type="match status" value="1"/>
</dbReference>
<dbReference type="AlphaFoldDB" id="A0A495J5B6"/>
<evidence type="ECO:0000313" key="10">
    <source>
        <dbReference type="Proteomes" id="UP000268007"/>
    </source>
</evidence>
<evidence type="ECO:0000256" key="1">
    <source>
        <dbReference type="ARBA" id="ARBA00004442"/>
    </source>
</evidence>
<dbReference type="RefSeq" id="WP_121199034.1">
    <property type="nucleotide sequence ID" value="NZ_RBKU01000001.1"/>
</dbReference>
<keyword evidence="3 6" id="KW-0732">Signal</keyword>
<reference evidence="9 10" key="1">
    <citation type="submission" date="2018-10" db="EMBL/GenBank/DDBJ databases">
        <title>Genomic Encyclopedia of Archaeal and Bacterial Type Strains, Phase II (KMG-II): from individual species to whole genera.</title>
        <authorList>
            <person name="Goeker M."/>
        </authorList>
    </citation>
    <scope>NUCLEOTIDE SEQUENCE [LARGE SCALE GENOMIC DNA]</scope>
    <source>
        <strain evidence="9 10">DSM 18602</strain>
    </source>
</reference>
<feature type="domain" description="SusD-like N-terminal" evidence="8">
    <location>
        <begin position="106"/>
        <end position="245"/>
    </location>
</feature>
<feature type="chain" id="PRO_5019824594" evidence="6">
    <location>
        <begin position="24"/>
        <end position="529"/>
    </location>
</feature>
<proteinExistence type="inferred from homology"/>
<feature type="domain" description="RagB/SusD" evidence="7">
    <location>
        <begin position="360"/>
        <end position="529"/>
    </location>
</feature>
<evidence type="ECO:0000256" key="2">
    <source>
        <dbReference type="ARBA" id="ARBA00006275"/>
    </source>
</evidence>
<dbReference type="SUPFAM" id="SSF48452">
    <property type="entry name" value="TPR-like"/>
    <property type="match status" value="1"/>
</dbReference>
<organism evidence="9 10">
    <name type="scientific">Mucilaginibacter gracilis</name>
    <dbReference type="NCBI Taxonomy" id="423350"/>
    <lineage>
        <taxon>Bacteria</taxon>
        <taxon>Pseudomonadati</taxon>
        <taxon>Bacteroidota</taxon>
        <taxon>Sphingobacteriia</taxon>
        <taxon>Sphingobacteriales</taxon>
        <taxon>Sphingobacteriaceae</taxon>
        <taxon>Mucilaginibacter</taxon>
    </lineage>
</organism>
<accession>A0A495J5B6</accession>
<keyword evidence="5" id="KW-0998">Cell outer membrane</keyword>
<comment type="caution">
    <text evidence="9">The sequence shown here is derived from an EMBL/GenBank/DDBJ whole genome shotgun (WGS) entry which is preliminary data.</text>
</comment>
<keyword evidence="4" id="KW-0472">Membrane</keyword>
<dbReference type="Pfam" id="PF14322">
    <property type="entry name" value="SusD-like_3"/>
    <property type="match status" value="1"/>
</dbReference>
<evidence type="ECO:0000313" key="9">
    <source>
        <dbReference type="EMBL" id="RKR83554.1"/>
    </source>
</evidence>
<evidence type="ECO:0000256" key="6">
    <source>
        <dbReference type="SAM" id="SignalP"/>
    </source>
</evidence>
<evidence type="ECO:0000259" key="8">
    <source>
        <dbReference type="Pfam" id="PF14322"/>
    </source>
</evidence>
<dbReference type="EMBL" id="RBKU01000001">
    <property type="protein sequence ID" value="RKR83554.1"/>
    <property type="molecule type" value="Genomic_DNA"/>
</dbReference>
<dbReference type="InterPro" id="IPR012944">
    <property type="entry name" value="SusD_RagB_dom"/>
</dbReference>
<dbReference type="Pfam" id="PF07980">
    <property type="entry name" value="SusD_RagB"/>
    <property type="match status" value="1"/>
</dbReference>
<dbReference type="InterPro" id="IPR011990">
    <property type="entry name" value="TPR-like_helical_dom_sf"/>
</dbReference>
<comment type="subcellular location">
    <subcellularLocation>
        <location evidence="1">Cell outer membrane</location>
    </subcellularLocation>
</comment>
<evidence type="ECO:0000256" key="4">
    <source>
        <dbReference type="ARBA" id="ARBA00023136"/>
    </source>
</evidence>
<dbReference type="GO" id="GO:0009279">
    <property type="term" value="C:cell outer membrane"/>
    <property type="evidence" value="ECO:0007669"/>
    <property type="project" value="UniProtKB-SubCell"/>
</dbReference>
<protein>
    <submittedName>
        <fullName evidence="9">Putative outer membrane starch-binding protein</fullName>
    </submittedName>
</protein>
<feature type="signal peptide" evidence="6">
    <location>
        <begin position="1"/>
        <end position="23"/>
    </location>
</feature>
<dbReference type="Proteomes" id="UP000268007">
    <property type="component" value="Unassembled WGS sequence"/>
</dbReference>
<sequence>MKNTILKKSLLLLATTGFLFSCSKDLNRSPINTTTDAVAFSTSLGYKQGLAKVYSAFATTGSSGSGSGDIAGIDAGTSDFIRLYWNAEELPTDEAVCIWNDPGVPDFHNNNWTSNNLILLGLYNRSIYQITLANSFINESSDDNLSARGITGSDATNVRYYRAEARFLRAYQYWVLMDMFGNPPFVTEATPIGKTLPPQISRADLFTYIESELKAIDPLLVAPAKNEYARVDQGADWALLSRMYLNAQVYTGTARNTDAITYASKVIAAGYSLNPVYKNLFLADNNVNNPEVILPIAYDLVNTQNYGGTTFIINSSVSGAEGPANFGVPGGGWSGNHTTEALPNIFGDYSGATDKRAMFYTTAPTTKNTTDVTSFTSGFAVTKFSNLTSTGATLPGASVYCSTDFPLFRLGEVYLNYAEAVLRGGTGGTTTQALQYFNALRTRAYGGPSGNVTTITLNDVLNERSRELYWEATRRTDLIRFGKFTGGSYLWPFKGGVLSGTAIPDFRALYPLPATDVTANPNLKQNTGY</sequence>
<dbReference type="InterPro" id="IPR033985">
    <property type="entry name" value="SusD-like_N"/>
</dbReference>
<comment type="similarity">
    <text evidence="2">Belongs to the SusD family.</text>
</comment>
<dbReference type="Gene3D" id="1.25.40.390">
    <property type="match status" value="1"/>
</dbReference>
<dbReference type="CDD" id="cd08977">
    <property type="entry name" value="SusD"/>
    <property type="match status" value="1"/>
</dbReference>
<dbReference type="OrthoDB" id="9783641at2"/>
<keyword evidence="10" id="KW-1185">Reference proteome</keyword>
<evidence type="ECO:0000259" key="7">
    <source>
        <dbReference type="Pfam" id="PF07980"/>
    </source>
</evidence>
<evidence type="ECO:0000256" key="5">
    <source>
        <dbReference type="ARBA" id="ARBA00023237"/>
    </source>
</evidence>
<gene>
    <name evidence="9" type="ORF">BDD43_3764</name>
</gene>